<accession>A0A8D8JC62</accession>
<dbReference type="EMBL" id="HBUE01177674">
    <property type="protein sequence ID" value="CAG6518596.1"/>
    <property type="molecule type" value="Transcribed_RNA"/>
</dbReference>
<dbReference type="EMBL" id="HBUE01177672">
    <property type="protein sequence ID" value="CAG6518593.1"/>
    <property type="molecule type" value="Transcribed_RNA"/>
</dbReference>
<organism evidence="1">
    <name type="scientific">Culex pipiens</name>
    <name type="common">House mosquito</name>
    <dbReference type="NCBI Taxonomy" id="7175"/>
    <lineage>
        <taxon>Eukaryota</taxon>
        <taxon>Metazoa</taxon>
        <taxon>Ecdysozoa</taxon>
        <taxon>Arthropoda</taxon>
        <taxon>Hexapoda</taxon>
        <taxon>Insecta</taxon>
        <taxon>Pterygota</taxon>
        <taxon>Neoptera</taxon>
        <taxon>Endopterygota</taxon>
        <taxon>Diptera</taxon>
        <taxon>Nematocera</taxon>
        <taxon>Culicoidea</taxon>
        <taxon>Culicidae</taxon>
        <taxon>Culicinae</taxon>
        <taxon>Culicini</taxon>
        <taxon>Culex</taxon>
        <taxon>Culex</taxon>
    </lineage>
</organism>
<dbReference type="EMBL" id="HBUE01177651">
    <property type="protein sequence ID" value="CAG6518577.1"/>
    <property type="molecule type" value="Transcribed_RNA"/>
</dbReference>
<dbReference type="EMBL" id="HBUE01177668">
    <property type="protein sequence ID" value="CAG6518588.1"/>
    <property type="molecule type" value="Transcribed_RNA"/>
</dbReference>
<dbReference type="EMBL" id="HBUE01283211">
    <property type="protein sequence ID" value="CAG6570123.1"/>
    <property type="molecule type" value="Transcribed_RNA"/>
</dbReference>
<proteinExistence type="predicted"/>
<dbReference type="EMBL" id="HBUE01177659">
    <property type="protein sequence ID" value="CAG6518583.1"/>
    <property type="molecule type" value="Transcribed_RNA"/>
</dbReference>
<dbReference type="EMBL" id="HBUE01283222">
    <property type="protein sequence ID" value="CAG6570130.1"/>
    <property type="molecule type" value="Transcribed_RNA"/>
</dbReference>
<dbReference type="EMBL" id="HBUE01283226">
    <property type="protein sequence ID" value="CAG6570135.1"/>
    <property type="molecule type" value="Transcribed_RNA"/>
</dbReference>
<protein>
    <submittedName>
        <fullName evidence="1">(northern house mosquito) hypothetical protein</fullName>
    </submittedName>
</protein>
<dbReference type="EMBL" id="HBUE01283237">
    <property type="protein sequence ID" value="CAG6570146.1"/>
    <property type="molecule type" value="Transcribed_RNA"/>
</dbReference>
<sequence length="108" mass="12902">MHLKLPTKSMKISFEWRVTRSRRRFVSMWRLSRPRSLSRKIPMVCPIPSSQCTSRPIQPIATTPRSNRPLWIPCGRSIFRCQSTRMRMMPTSSWRCGTLTRPKRSRRR</sequence>
<name>A0A8D8JC62_CULPI</name>
<evidence type="ECO:0000313" key="1">
    <source>
        <dbReference type="EMBL" id="CAG6570135.1"/>
    </source>
</evidence>
<dbReference type="EMBL" id="HBUE01283218">
    <property type="protein sequence ID" value="CAG6570128.1"/>
    <property type="molecule type" value="Transcribed_RNA"/>
</dbReference>
<dbReference type="EMBL" id="HBUE01283228">
    <property type="protein sequence ID" value="CAG6570138.1"/>
    <property type="molecule type" value="Transcribed_RNA"/>
</dbReference>
<dbReference type="EMBL" id="HBUE01177664">
    <property type="protein sequence ID" value="CAG6518586.1"/>
    <property type="molecule type" value="Transcribed_RNA"/>
</dbReference>
<dbReference type="EMBL" id="HBUE01177683">
    <property type="protein sequence ID" value="CAG6518604.1"/>
    <property type="molecule type" value="Transcribed_RNA"/>
</dbReference>
<dbReference type="EMBL" id="HBUE01283205">
    <property type="protein sequence ID" value="CAG6570119.1"/>
    <property type="molecule type" value="Transcribed_RNA"/>
</dbReference>
<reference evidence="1" key="1">
    <citation type="submission" date="2021-05" db="EMBL/GenBank/DDBJ databases">
        <authorList>
            <person name="Alioto T."/>
            <person name="Alioto T."/>
            <person name="Gomez Garrido J."/>
        </authorList>
    </citation>
    <scope>NUCLEOTIDE SEQUENCE</scope>
</reference>
<dbReference type="AlphaFoldDB" id="A0A8D8JC62"/>
<dbReference type="EMBL" id="HBUE01177657">
    <property type="protein sequence ID" value="CAG6518581.1"/>
    <property type="molecule type" value="Transcribed_RNA"/>
</dbReference>
<dbReference type="EMBL" id="HBUE01283213">
    <property type="protein sequence ID" value="CAG6570125.1"/>
    <property type="molecule type" value="Transcribed_RNA"/>
</dbReference>